<accession>A0A0C3XNY0</accession>
<evidence type="ECO:0000313" key="3">
    <source>
        <dbReference type="EnsemblPlants" id="AES98717"/>
    </source>
</evidence>
<proteinExistence type="predicted"/>
<evidence type="ECO:0000313" key="2">
    <source>
        <dbReference type="EMBL" id="RHN56566.1"/>
    </source>
</evidence>
<reference evidence="1 4" key="2">
    <citation type="journal article" date="2014" name="BMC Genomics">
        <title>An improved genome release (version Mt4.0) for the model legume Medicago truncatula.</title>
        <authorList>
            <person name="Tang H."/>
            <person name="Krishnakumar V."/>
            <person name="Bidwell S."/>
            <person name="Rosen B."/>
            <person name="Chan A."/>
            <person name="Zhou S."/>
            <person name="Gentzbittel L."/>
            <person name="Childs K.L."/>
            <person name="Yandell M."/>
            <person name="Gundlach H."/>
            <person name="Mayer K.F."/>
            <person name="Schwartz D.C."/>
            <person name="Town C.D."/>
        </authorList>
    </citation>
    <scope>GENOME REANNOTATION</scope>
    <source>
        <strain evidence="3 4">cv. Jemalong A17</strain>
    </source>
</reference>
<evidence type="ECO:0000313" key="1">
    <source>
        <dbReference type="EMBL" id="AES98717.2"/>
    </source>
</evidence>
<dbReference type="EMBL" id="PSQE01000005">
    <property type="protein sequence ID" value="RHN56566.1"/>
    <property type="molecule type" value="Genomic_DNA"/>
</dbReference>
<sequence>MFRFSSLLTKRNLTSRLSAVLSSTFQIRHISNNTTPCIDEPRCKIWIAGLMGTESTSPELRDLFYACDMEGYRKTKSGNSHNMSRIRYKIRSEYQIDPCQIVYMYLRLKGVKVM</sequence>
<dbReference type="Proteomes" id="UP000002051">
    <property type="component" value="Chromosome 5"/>
</dbReference>
<accession>G7K738</accession>
<dbReference type="Proteomes" id="UP000265566">
    <property type="component" value="Chromosome 5"/>
</dbReference>
<reference evidence="2" key="4">
    <citation type="journal article" date="2018" name="Nat. Plants">
        <title>Whole-genome landscape of Medicago truncatula symbiotic genes.</title>
        <authorList>
            <person name="Pecrix Y."/>
            <person name="Gamas P."/>
            <person name="Carrere S."/>
        </authorList>
    </citation>
    <scope>NUCLEOTIDE SEQUENCE</scope>
    <source>
        <tissue evidence="2">Leaves</tissue>
    </source>
</reference>
<dbReference type="PaxDb" id="3880-AES98717"/>
<dbReference type="AlphaFoldDB" id="G7K738"/>
<dbReference type="EMBL" id="CM001221">
    <property type="protein sequence ID" value="AES98717.2"/>
    <property type="molecule type" value="Genomic_DNA"/>
</dbReference>
<protein>
    <submittedName>
        <fullName evidence="1 3">Uncharacterized protein</fullName>
    </submittedName>
</protein>
<gene>
    <name evidence="1" type="ordered locus">MTR_5g071970</name>
    <name evidence="2" type="ORF">MtrunA17_Chr5g0430831</name>
</gene>
<dbReference type="Gramene" id="rna31984">
    <property type="protein sequence ID" value="RHN56566.1"/>
    <property type="gene ID" value="gene31984"/>
</dbReference>
<reference evidence="3" key="3">
    <citation type="submission" date="2015-04" db="UniProtKB">
        <authorList>
            <consortium name="EnsemblPlants"/>
        </authorList>
    </citation>
    <scope>IDENTIFICATION</scope>
    <source>
        <strain evidence="3">cv. Jemalong A17</strain>
    </source>
</reference>
<name>G7K738_MEDTR</name>
<dbReference type="HOGENOM" id="CLU_2124759_0_0_1"/>
<dbReference type="EnsemblPlants" id="AES98717">
    <property type="protein sequence ID" value="AES98717"/>
    <property type="gene ID" value="MTR_5g071970"/>
</dbReference>
<reference evidence="1 4" key="1">
    <citation type="journal article" date="2011" name="Nature">
        <title>The Medicago genome provides insight into the evolution of rhizobial symbioses.</title>
        <authorList>
            <person name="Young N.D."/>
            <person name="Debelle F."/>
            <person name="Oldroyd G.E."/>
            <person name="Geurts R."/>
            <person name="Cannon S.B."/>
            <person name="Udvardi M.K."/>
            <person name="Benedito V.A."/>
            <person name="Mayer K.F."/>
            <person name="Gouzy J."/>
            <person name="Schoof H."/>
            <person name="Van de Peer Y."/>
            <person name="Proost S."/>
            <person name="Cook D.R."/>
            <person name="Meyers B.C."/>
            <person name="Spannagl M."/>
            <person name="Cheung F."/>
            <person name="De Mita S."/>
            <person name="Krishnakumar V."/>
            <person name="Gundlach H."/>
            <person name="Zhou S."/>
            <person name="Mudge J."/>
            <person name="Bharti A.K."/>
            <person name="Murray J.D."/>
            <person name="Naoumkina M.A."/>
            <person name="Rosen B."/>
            <person name="Silverstein K.A."/>
            <person name="Tang H."/>
            <person name="Rombauts S."/>
            <person name="Zhao P.X."/>
            <person name="Zhou P."/>
            <person name="Barbe V."/>
            <person name="Bardou P."/>
            <person name="Bechner M."/>
            <person name="Bellec A."/>
            <person name="Berger A."/>
            <person name="Berges H."/>
            <person name="Bidwell S."/>
            <person name="Bisseling T."/>
            <person name="Choisne N."/>
            <person name="Couloux A."/>
            <person name="Denny R."/>
            <person name="Deshpande S."/>
            <person name="Dai X."/>
            <person name="Doyle J.J."/>
            <person name="Dudez A.M."/>
            <person name="Farmer A.D."/>
            <person name="Fouteau S."/>
            <person name="Franken C."/>
            <person name="Gibelin C."/>
            <person name="Gish J."/>
            <person name="Goldstein S."/>
            <person name="Gonzalez A.J."/>
            <person name="Green P.J."/>
            <person name="Hallab A."/>
            <person name="Hartog M."/>
            <person name="Hua A."/>
            <person name="Humphray S.J."/>
            <person name="Jeong D.H."/>
            <person name="Jing Y."/>
            <person name="Jocker A."/>
            <person name="Kenton S.M."/>
            <person name="Kim D.J."/>
            <person name="Klee K."/>
            <person name="Lai H."/>
            <person name="Lang C."/>
            <person name="Lin S."/>
            <person name="Macmil S.L."/>
            <person name="Magdelenat G."/>
            <person name="Matthews L."/>
            <person name="McCorrison J."/>
            <person name="Monaghan E.L."/>
            <person name="Mun J.H."/>
            <person name="Najar F.Z."/>
            <person name="Nicholson C."/>
            <person name="Noirot C."/>
            <person name="O'Bleness M."/>
            <person name="Paule C.R."/>
            <person name="Poulain J."/>
            <person name="Prion F."/>
            <person name="Qin B."/>
            <person name="Qu C."/>
            <person name="Retzel E.F."/>
            <person name="Riddle C."/>
            <person name="Sallet E."/>
            <person name="Samain S."/>
            <person name="Samson N."/>
            <person name="Sanders I."/>
            <person name="Saurat O."/>
            <person name="Scarpelli C."/>
            <person name="Schiex T."/>
            <person name="Segurens B."/>
            <person name="Severin A.J."/>
            <person name="Sherrier D.J."/>
            <person name="Shi R."/>
            <person name="Sims S."/>
            <person name="Singer S.R."/>
            <person name="Sinharoy S."/>
            <person name="Sterck L."/>
            <person name="Viollet A."/>
            <person name="Wang B.B."/>
            <person name="Wang K."/>
            <person name="Wang M."/>
            <person name="Wang X."/>
            <person name="Warfsmann J."/>
            <person name="Weissenbach J."/>
            <person name="White D.D."/>
            <person name="White J.D."/>
            <person name="Wiley G.B."/>
            <person name="Wincker P."/>
            <person name="Xing Y."/>
            <person name="Yang L."/>
            <person name="Yao Z."/>
            <person name="Ying F."/>
            <person name="Zhai J."/>
            <person name="Zhou L."/>
            <person name="Zuber A."/>
            <person name="Denarie J."/>
            <person name="Dixon R.A."/>
            <person name="May G.D."/>
            <person name="Schwartz D.C."/>
            <person name="Rogers J."/>
            <person name="Quetier F."/>
            <person name="Town C.D."/>
            <person name="Roe B.A."/>
        </authorList>
    </citation>
    <scope>NUCLEOTIDE SEQUENCE [LARGE SCALE GENOMIC DNA]</scope>
    <source>
        <strain evidence="1">A17</strain>
        <strain evidence="3 4">cv. Jemalong A17</strain>
    </source>
</reference>
<organism evidence="1 4">
    <name type="scientific">Medicago truncatula</name>
    <name type="common">Barrel medic</name>
    <name type="synonym">Medicago tribuloides</name>
    <dbReference type="NCBI Taxonomy" id="3880"/>
    <lineage>
        <taxon>Eukaryota</taxon>
        <taxon>Viridiplantae</taxon>
        <taxon>Streptophyta</taxon>
        <taxon>Embryophyta</taxon>
        <taxon>Tracheophyta</taxon>
        <taxon>Spermatophyta</taxon>
        <taxon>Magnoliopsida</taxon>
        <taxon>eudicotyledons</taxon>
        <taxon>Gunneridae</taxon>
        <taxon>Pentapetalae</taxon>
        <taxon>rosids</taxon>
        <taxon>fabids</taxon>
        <taxon>Fabales</taxon>
        <taxon>Fabaceae</taxon>
        <taxon>Papilionoideae</taxon>
        <taxon>50 kb inversion clade</taxon>
        <taxon>NPAAA clade</taxon>
        <taxon>Hologalegina</taxon>
        <taxon>IRL clade</taxon>
        <taxon>Trifolieae</taxon>
        <taxon>Medicago</taxon>
    </lineage>
</organism>
<evidence type="ECO:0000313" key="4">
    <source>
        <dbReference type="Proteomes" id="UP000002051"/>
    </source>
</evidence>
<keyword evidence="4" id="KW-1185">Reference proteome</keyword>